<dbReference type="InterPro" id="IPR055072">
    <property type="entry name" value="Ferlin_DSRM"/>
</dbReference>
<evidence type="ECO:0000256" key="3">
    <source>
        <dbReference type="ARBA" id="ARBA00022737"/>
    </source>
</evidence>
<dbReference type="Pfam" id="PF16165">
    <property type="entry name" value="Ferlin_C"/>
    <property type="match status" value="1"/>
</dbReference>
<dbReference type="CDD" id="cd08374">
    <property type="entry name" value="C2F_Ferlin"/>
    <property type="match status" value="1"/>
</dbReference>
<evidence type="ECO:0000256" key="5">
    <source>
        <dbReference type="ARBA" id="ARBA00023136"/>
    </source>
</evidence>
<dbReference type="Proteomes" id="UP000663879">
    <property type="component" value="Unassembled WGS sequence"/>
</dbReference>
<dbReference type="AlphaFoldDB" id="A0A814LUX8"/>
<comment type="caution">
    <text evidence="9">The sequence shown here is derived from an EMBL/GenBank/DDBJ whole genome shotgun (WGS) entry which is preliminary data.</text>
</comment>
<evidence type="ECO:0000259" key="8">
    <source>
        <dbReference type="PROSITE" id="PS50004"/>
    </source>
</evidence>
<reference evidence="9" key="1">
    <citation type="submission" date="2021-02" db="EMBL/GenBank/DDBJ databases">
        <authorList>
            <person name="Nowell W R."/>
        </authorList>
    </citation>
    <scope>NUCLEOTIDE SEQUENCE</scope>
    <source>
        <strain evidence="9">Ploen Becks lab</strain>
    </source>
</reference>
<feature type="transmembrane region" description="Helical" evidence="7">
    <location>
        <begin position="451"/>
        <end position="475"/>
    </location>
</feature>
<sequence length="481" mass="55987">MRFLKIGIKNFRCFELEANFPDESQLTVSIKNWNIIEGTEIIGETTIDLEDRLYSNCYATCGLPAKFDSSGYNSWRDCLLPKELLIKMCRKFGLPKPSFSNNRLIVYDLNGKAFPFPDKNEEIAEYSQESESDDEENGDDIKEIKINKIEQQLALDALNNWQKITNLSLVAEHVETRSLYNPESGPELEQGKIQMWIDMFPINMYKYEQMPKPVDVTLRKPKKFQLRVVIKRTTNVILDDTNPLTGEKKSDIYVKAFLCDQEKDYQSTDVHYNSFNGVGEFNYRFIFDFEYLPAEKKIVTMQKQRFGFSLIESKKKPIINLHCYDADNFSADDLLGTLELDMSKFLQGATTGESCDKMLSELKWPKINLFKKKYCKGWWPFLTNDGLLAGKLEAEFHVLSEKEVENSPAGKGHDPPQKLDKPERPDTSFLWFTKPFQTFRYIIWRKYWKKVVLGIFILFLVIGLFLFIVQLPMIVVNKIFG</sequence>
<evidence type="ECO:0000256" key="4">
    <source>
        <dbReference type="ARBA" id="ARBA00022989"/>
    </source>
</evidence>
<comment type="subcellular location">
    <subcellularLocation>
        <location evidence="1">Membrane</location>
        <topology evidence="1">Single-pass membrane protein</topology>
    </subcellularLocation>
</comment>
<protein>
    <recommendedName>
        <fullName evidence="8">C2 domain-containing protein</fullName>
    </recommendedName>
</protein>
<dbReference type="Gene3D" id="2.60.40.150">
    <property type="entry name" value="C2 domain"/>
    <property type="match status" value="1"/>
</dbReference>
<dbReference type="PANTHER" id="PTHR12546">
    <property type="entry name" value="FER-1-LIKE"/>
    <property type="match status" value="1"/>
</dbReference>
<dbReference type="OrthoDB" id="270970at2759"/>
<gene>
    <name evidence="9" type="ORF">OXX778_LOCUS19709</name>
</gene>
<keyword evidence="4 7" id="KW-1133">Transmembrane helix</keyword>
<organism evidence="9 10">
    <name type="scientific">Brachionus calyciflorus</name>
    <dbReference type="NCBI Taxonomy" id="104777"/>
    <lineage>
        <taxon>Eukaryota</taxon>
        <taxon>Metazoa</taxon>
        <taxon>Spiralia</taxon>
        <taxon>Gnathifera</taxon>
        <taxon>Rotifera</taxon>
        <taxon>Eurotatoria</taxon>
        <taxon>Monogononta</taxon>
        <taxon>Pseudotrocha</taxon>
        <taxon>Ploima</taxon>
        <taxon>Brachionidae</taxon>
        <taxon>Brachionus</taxon>
    </lineage>
</organism>
<dbReference type="Pfam" id="PF22901">
    <property type="entry name" value="dsrm_Ferlin"/>
    <property type="match status" value="1"/>
</dbReference>
<dbReference type="InterPro" id="IPR035892">
    <property type="entry name" value="C2_domain_sf"/>
</dbReference>
<evidence type="ECO:0000256" key="2">
    <source>
        <dbReference type="ARBA" id="ARBA00022692"/>
    </source>
</evidence>
<evidence type="ECO:0000313" key="9">
    <source>
        <dbReference type="EMBL" id="CAF1070662.1"/>
    </source>
</evidence>
<proteinExistence type="predicted"/>
<dbReference type="GO" id="GO:0007009">
    <property type="term" value="P:plasma membrane organization"/>
    <property type="evidence" value="ECO:0007669"/>
    <property type="project" value="TreeGrafter"/>
</dbReference>
<dbReference type="InterPro" id="IPR037725">
    <property type="entry name" value="C2F_Ferlin"/>
</dbReference>
<evidence type="ECO:0000256" key="1">
    <source>
        <dbReference type="ARBA" id="ARBA00004167"/>
    </source>
</evidence>
<dbReference type="PROSITE" id="PS50004">
    <property type="entry name" value="C2"/>
    <property type="match status" value="1"/>
</dbReference>
<dbReference type="GO" id="GO:0016020">
    <property type="term" value="C:membrane"/>
    <property type="evidence" value="ECO:0007669"/>
    <property type="project" value="UniProtKB-SubCell"/>
</dbReference>
<evidence type="ECO:0000256" key="7">
    <source>
        <dbReference type="SAM" id="Phobius"/>
    </source>
</evidence>
<keyword evidence="5 7" id="KW-0472">Membrane</keyword>
<name>A0A814LUX8_9BILA</name>
<keyword evidence="10" id="KW-1185">Reference proteome</keyword>
<dbReference type="SUPFAM" id="SSF49562">
    <property type="entry name" value="C2 domain (Calcium/lipid-binding domain, CaLB)"/>
    <property type="match status" value="1"/>
</dbReference>
<evidence type="ECO:0000256" key="6">
    <source>
        <dbReference type="SAM" id="MobiDB-lite"/>
    </source>
</evidence>
<evidence type="ECO:0000313" key="10">
    <source>
        <dbReference type="Proteomes" id="UP000663879"/>
    </source>
</evidence>
<accession>A0A814LUX8</accession>
<dbReference type="InterPro" id="IPR000008">
    <property type="entry name" value="C2_dom"/>
</dbReference>
<keyword evidence="3" id="KW-0677">Repeat</keyword>
<dbReference type="EMBL" id="CAJNOC010006117">
    <property type="protein sequence ID" value="CAF1070662.1"/>
    <property type="molecule type" value="Genomic_DNA"/>
</dbReference>
<keyword evidence="2 7" id="KW-0812">Transmembrane</keyword>
<dbReference type="InterPro" id="IPR032362">
    <property type="entry name" value="Ferlin_C"/>
</dbReference>
<dbReference type="InterPro" id="IPR037721">
    <property type="entry name" value="Ferlin"/>
</dbReference>
<feature type="domain" description="C2" evidence="8">
    <location>
        <begin position="206"/>
        <end position="355"/>
    </location>
</feature>
<feature type="region of interest" description="Disordered" evidence="6">
    <location>
        <begin position="403"/>
        <end position="422"/>
    </location>
</feature>
<dbReference type="Pfam" id="PF00168">
    <property type="entry name" value="C2"/>
    <property type="match status" value="3"/>
</dbReference>
<dbReference type="PANTHER" id="PTHR12546:SF60">
    <property type="entry name" value="MISFIRE, ISOFORM F"/>
    <property type="match status" value="1"/>
</dbReference>